<evidence type="ECO:0000313" key="2">
    <source>
        <dbReference type="Proteomes" id="UP000283589"/>
    </source>
</evidence>
<protein>
    <submittedName>
        <fullName evidence="1">Uncharacterized protein</fullName>
    </submittedName>
</protein>
<dbReference type="AlphaFoldDB" id="A0A412X6Q0"/>
<dbReference type="Pfam" id="PF16407">
    <property type="entry name" value="PKD_2"/>
    <property type="match status" value="1"/>
</dbReference>
<dbReference type="SUPFAM" id="SSF69322">
    <property type="entry name" value="Tricorn protease domain 2"/>
    <property type="match status" value="1"/>
</dbReference>
<reference evidence="1 2" key="1">
    <citation type="submission" date="2018-08" db="EMBL/GenBank/DDBJ databases">
        <title>A genome reference for cultivated species of the human gut microbiota.</title>
        <authorList>
            <person name="Zou Y."/>
            <person name="Xue W."/>
            <person name="Luo G."/>
        </authorList>
    </citation>
    <scope>NUCLEOTIDE SEQUENCE [LARGE SCALE GENOMIC DNA]</scope>
    <source>
        <strain evidence="1 2">AF14-49</strain>
    </source>
</reference>
<dbReference type="STRING" id="1121130.GCA_000519105_00381"/>
<sequence>MKKWLFILGVLLWTSCFDDKGNYDYIDLGELTVDGIITDQWYELFAYSDTLKIPIEIHSTRYTEGEEPYTYEWKFMSQSSQTWDERNEPIDYTVSREKNLAIVPQLTAGEYFGFFIVTDTILGLQEKVDFFVRLRTTVSEGWMILCEEKGEARLDWIMNLTEAEERISRNIWKSNNFKLGKPYGLSYARTRPKMSNRYVFTENGTFNLDGEDAHVGEENDVRWIFGDSPDIVHGRAAEVAFARGNKLDMIITRDGNLYARNPLSTGDIYGFPINVTSDGQRFEVAPYFGHRSGAVGGGNVIIYDNTNKRFMALDDDNKKIPHVLTFSGGTADFQAETGRDMVYMDWTKDNYTFALLEDPEDEEMYVYGIGVGDNGINERKYYMKLNRPNKDKITHVAFHLYYRYLFYSTENAVYQFDMEYPETPAKAVLSFPGETITTLKVSKLALYIAFQPWEKLRENQLVVGSIVNDKDEDECGVMRIYDVPTLMGPLEKKKEYTELGKIVDIVYRDRD</sequence>
<gene>
    <name evidence="1" type="ORF">DWW18_00930</name>
</gene>
<accession>A0A412X6Q0</accession>
<dbReference type="RefSeq" id="WP_118258345.1">
    <property type="nucleotide sequence ID" value="NZ_CALBWO010000001.1"/>
</dbReference>
<comment type="caution">
    <text evidence="1">The sequence shown here is derived from an EMBL/GenBank/DDBJ whole genome shotgun (WGS) entry which is preliminary data.</text>
</comment>
<dbReference type="EMBL" id="QRZA01000001">
    <property type="protein sequence ID" value="RGV36784.1"/>
    <property type="molecule type" value="Genomic_DNA"/>
</dbReference>
<proteinExistence type="predicted"/>
<evidence type="ECO:0000313" key="1">
    <source>
        <dbReference type="EMBL" id="RGV36784.1"/>
    </source>
</evidence>
<dbReference type="Proteomes" id="UP000283589">
    <property type="component" value="Unassembled WGS sequence"/>
</dbReference>
<dbReference type="PROSITE" id="PS51257">
    <property type="entry name" value="PROKAR_LIPOPROTEIN"/>
    <property type="match status" value="1"/>
</dbReference>
<organism evidence="1 2">
    <name type="scientific">Butyricimonas virosa</name>
    <dbReference type="NCBI Taxonomy" id="544645"/>
    <lineage>
        <taxon>Bacteria</taxon>
        <taxon>Pseudomonadati</taxon>
        <taxon>Bacteroidota</taxon>
        <taxon>Bacteroidia</taxon>
        <taxon>Bacteroidales</taxon>
        <taxon>Odoribacteraceae</taxon>
        <taxon>Butyricimonas</taxon>
    </lineage>
</organism>
<name>A0A412X6Q0_9BACT</name>
<dbReference type="InterPro" id="IPR032183">
    <property type="entry name" value="PKD-like"/>
</dbReference>